<dbReference type="HOGENOM" id="CLU_3194667_0_0_2"/>
<dbReference type="KEGG" id="sii:LD85_1545"/>
<name>D2PBZ2_SACI9</name>
<proteinExistence type="predicted"/>
<evidence type="ECO:0000313" key="2">
    <source>
        <dbReference type="Proteomes" id="UP000001404"/>
    </source>
</evidence>
<sequence length="45" mass="4959">MLNNAPYGPGAIIEAFLLNASNKRFSMLFSGFEKLKRTGIDVLGR</sequence>
<protein>
    <submittedName>
        <fullName evidence="1">Uncharacterized protein</fullName>
    </submittedName>
</protein>
<dbReference type="Proteomes" id="UP000001404">
    <property type="component" value="Chromosome"/>
</dbReference>
<gene>
    <name evidence="1" type="ordered locus">LD85_1545</name>
</gene>
<evidence type="ECO:0000313" key="1">
    <source>
        <dbReference type="EMBL" id="ADB87212.1"/>
    </source>
</evidence>
<dbReference type="AlphaFoldDB" id="D2PBZ2"/>
<dbReference type="RefSeq" id="WP_012952883.1">
    <property type="nucleotide sequence ID" value="NC_013769.1"/>
</dbReference>
<accession>D2PBZ2</accession>
<reference evidence="2" key="1">
    <citation type="journal article" date="2009" name="Proc. Natl. Acad. Sci. U.S.A.">
        <title>Biogeography of the Sulfolobus islandicus pan-genome.</title>
        <authorList>
            <person name="Reno M.L."/>
            <person name="Held N.L."/>
            <person name="Fields C.J."/>
            <person name="Burke P.V."/>
            <person name="Whitaker R.J."/>
        </authorList>
    </citation>
    <scope>NUCLEOTIDE SEQUENCE [LARGE SCALE GENOMIC DNA]</scope>
    <source>
        <strain evidence="2">L.D.8.5 / Lassen #2</strain>
    </source>
</reference>
<organism evidence="1 2">
    <name type="scientific">Saccharolobus islandicus (strain L.D.8.5 / Lassen #2)</name>
    <name type="common">Sulfolobus islandicus</name>
    <dbReference type="NCBI Taxonomy" id="425944"/>
    <lineage>
        <taxon>Archaea</taxon>
        <taxon>Thermoproteota</taxon>
        <taxon>Thermoprotei</taxon>
        <taxon>Sulfolobales</taxon>
        <taxon>Sulfolobaceae</taxon>
        <taxon>Saccharolobus</taxon>
    </lineage>
</organism>
<dbReference type="EMBL" id="CP001731">
    <property type="protein sequence ID" value="ADB87212.1"/>
    <property type="molecule type" value="Genomic_DNA"/>
</dbReference>